<reference evidence="3 4" key="1">
    <citation type="journal article" date="2016" name="Nat. Commun.">
        <title>Thousands of microbial genomes shed light on interconnected biogeochemical processes in an aquifer system.</title>
        <authorList>
            <person name="Anantharaman K."/>
            <person name="Brown C.T."/>
            <person name="Hug L.A."/>
            <person name="Sharon I."/>
            <person name="Castelle C.J."/>
            <person name="Probst A.J."/>
            <person name="Thomas B.C."/>
            <person name="Singh A."/>
            <person name="Wilkins M.J."/>
            <person name="Karaoz U."/>
            <person name="Brodie E.L."/>
            <person name="Williams K.H."/>
            <person name="Hubbard S.S."/>
            <person name="Banfield J.F."/>
        </authorList>
    </citation>
    <scope>NUCLEOTIDE SEQUENCE [LARGE SCALE GENOMIC DNA]</scope>
</reference>
<dbReference type="GO" id="GO:0003677">
    <property type="term" value="F:DNA binding"/>
    <property type="evidence" value="ECO:0007669"/>
    <property type="project" value="UniProtKB-KW"/>
</dbReference>
<dbReference type="SMART" id="SM00422">
    <property type="entry name" value="HTH_MERR"/>
    <property type="match status" value="1"/>
</dbReference>
<feature type="domain" description="HTH merR-type" evidence="2">
    <location>
        <begin position="10"/>
        <end position="80"/>
    </location>
</feature>
<organism evidence="3 4">
    <name type="scientific">Candidatus Glassbacteria bacterium GWA2_58_10</name>
    <dbReference type="NCBI Taxonomy" id="1817865"/>
    <lineage>
        <taxon>Bacteria</taxon>
        <taxon>Candidatus Glassiibacteriota</taxon>
    </lineage>
</organism>
<dbReference type="EMBL" id="MFIV01000009">
    <property type="protein sequence ID" value="OGF99826.1"/>
    <property type="molecule type" value="Genomic_DNA"/>
</dbReference>
<dbReference type="Pfam" id="PF13411">
    <property type="entry name" value="MerR_1"/>
    <property type="match status" value="1"/>
</dbReference>
<evidence type="ECO:0000313" key="4">
    <source>
        <dbReference type="Proteomes" id="UP000176992"/>
    </source>
</evidence>
<gene>
    <name evidence="3" type="ORF">A2Z86_12060</name>
</gene>
<dbReference type="InterPro" id="IPR000551">
    <property type="entry name" value="MerR-type_HTH_dom"/>
</dbReference>
<dbReference type="AlphaFoldDB" id="A0A1F5YIP0"/>
<name>A0A1F5YIP0_9BACT</name>
<comment type="caution">
    <text evidence="3">The sequence shown here is derived from an EMBL/GenBank/DDBJ whole genome shotgun (WGS) entry which is preliminary data.</text>
</comment>
<dbReference type="InterPro" id="IPR047057">
    <property type="entry name" value="MerR_fam"/>
</dbReference>
<accession>A0A1F5YIP0</accession>
<dbReference type="Gene3D" id="1.10.1660.10">
    <property type="match status" value="1"/>
</dbReference>
<proteinExistence type="predicted"/>
<keyword evidence="1" id="KW-0238">DNA-binding</keyword>
<dbReference type="InterPro" id="IPR009061">
    <property type="entry name" value="DNA-bd_dom_put_sf"/>
</dbReference>
<dbReference type="CDD" id="cd04765">
    <property type="entry name" value="HTH_MlrA-like_sg2"/>
    <property type="match status" value="1"/>
</dbReference>
<evidence type="ECO:0000313" key="3">
    <source>
        <dbReference type="EMBL" id="OGF99826.1"/>
    </source>
</evidence>
<evidence type="ECO:0000259" key="2">
    <source>
        <dbReference type="PROSITE" id="PS50937"/>
    </source>
</evidence>
<dbReference type="PANTHER" id="PTHR30204:SF15">
    <property type="entry name" value="BLL5018 PROTEIN"/>
    <property type="match status" value="1"/>
</dbReference>
<dbReference type="Proteomes" id="UP000176992">
    <property type="component" value="Unassembled WGS sequence"/>
</dbReference>
<dbReference type="GO" id="GO:0003700">
    <property type="term" value="F:DNA-binding transcription factor activity"/>
    <property type="evidence" value="ECO:0007669"/>
    <property type="project" value="InterPro"/>
</dbReference>
<dbReference type="PANTHER" id="PTHR30204">
    <property type="entry name" value="REDOX-CYCLING DRUG-SENSING TRANSCRIPTIONAL ACTIVATOR SOXR"/>
    <property type="match status" value="1"/>
</dbReference>
<sequence length="118" mass="13776">MSKLFPDKEYYSISEVCEITGLKSHVLRYWESQFKILSPTKNRAGNRAYRKNDIQVVQLIKHLLYTEMYTIEGAQRKLNQLKQMGKKGPETLPASDKNREALQEIYRELLNLKELIGG</sequence>
<dbReference type="PROSITE" id="PS50937">
    <property type="entry name" value="HTH_MERR_2"/>
    <property type="match status" value="1"/>
</dbReference>
<dbReference type="SUPFAM" id="SSF46955">
    <property type="entry name" value="Putative DNA-binding domain"/>
    <property type="match status" value="1"/>
</dbReference>
<evidence type="ECO:0000256" key="1">
    <source>
        <dbReference type="ARBA" id="ARBA00023125"/>
    </source>
</evidence>
<protein>
    <recommendedName>
        <fullName evidence="2">HTH merR-type domain-containing protein</fullName>
    </recommendedName>
</protein>